<dbReference type="OrthoDB" id="2135943at2"/>
<dbReference type="STRING" id="1423796.FC24_GL000255"/>
<proteinExistence type="predicted"/>
<reference evidence="2 3" key="1">
    <citation type="journal article" date="2015" name="Genome Announc.">
        <title>Expanding the biotechnology potential of lactobacilli through comparative genomics of 213 strains and associated genera.</title>
        <authorList>
            <person name="Sun Z."/>
            <person name="Harris H.M."/>
            <person name="McCann A."/>
            <person name="Guo C."/>
            <person name="Argimon S."/>
            <person name="Zhang W."/>
            <person name="Yang X."/>
            <person name="Jeffery I.B."/>
            <person name="Cooney J.C."/>
            <person name="Kagawa T.F."/>
            <person name="Liu W."/>
            <person name="Song Y."/>
            <person name="Salvetti E."/>
            <person name="Wrobel A."/>
            <person name="Rasinkangas P."/>
            <person name="Parkhill J."/>
            <person name="Rea M.C."/>
            <person name="O'Sullivan O."/>
            <person name="Ritari J."/>
            <person name="Douillard F.P."/>
            <person name="Paul Ross R."/>
            <person name="Yang R."/>
            <person name="Briner A.E."/>
            <person name="Felis G.E."/>
            <person name="de Vos W.M."/>
            <person name="Barrangou R."/>
            <person name="Klaenhammer T.R."/>
            <person name="Caufield P.W."/>
            <person name="Cui Y."/>
            <person name="Zhang H."/>
            <person name="O'Toole P.W."/>
        </authorList>
    </citation>
    <scope>NUCLEOTIDE SEQUENCE [LARGE SCALE GENOMIC DNA]</scope>
    <source>
        <strain evidence="2 3">DSM 20253</strain>
    </source>
</reference>
<feature type="domain" description="Regulatory protein YycH-like" evidence="1">
    <location>
        <begin position="36"/>
        <end position="255"/>
    </location>
</feature>
<dbReference type="RefSeq" id="WP_057874698.1">
    <property type="nucleotide sequence ID" value="NZ_AYYI01000087.1"/>
</dbReference>
<dbReference type="GO" id="GO:0016020">
    <property type="term" value="C:membrane"/>
    <property type="evidence" value="ECO:0007669"/>
    <property type="project" value="InterPro"/>
</dbReference>
<organism evidence="2 3">
    <name type="scientific">Loigolactobacillus rennini DSM 20253</name>
    <dbReference type="NCBI Taxonomy" id="1423796"/>
    <lineage>
        <taxon>Bacteria</taxon>
        <taxon>Bacillati</taxon>
        <taxon>Bacillota</taxon>
        <taxon>Bacilli</taxon>
        <taxon>Lactobacillales</taxon>
        <taxon>Lactobacillaceae</taxon>
        <taxon>Loigolactobacillus</taxon>
    </lineage>
</organism>
<dbReference type="InterPro" id="IPR018604">
    <property type="entry name" value="YycI-like"/>
</dbReference>
<protein>
    <recommendedName>
        <fullName evidence="1">Regulatory protein YycH-like domain-containing protein</fullName>
    </recommendedName>
</protein>
<evidence type="ECO:0000259" key="1">
    <source>
        <dbReference type="Pfam" id="PF09648"/>
    </source>
</evidence>
<sequence length="276" mass="31402">MDFKRIEIIFLVVFTCLNIFLFNAYKQNQHVETVKNESVSQETLILREMHEDQISTPKLATKAKMGYYLSSRPTNALQAASKHLQSQRTNFDDNRLYSSFNRPLNPKDGSYTAALKPLLADAHMITFGKHYQYSKRFSSKDRLVYTQKLAEGALYDERGEIIFHISNKQIVGYQQTYVDHVTTLREKEPTISEKQAVLALYSNNAIANGATIKWTKLGYSRLLDANNSSVYIPTWFIAVENKNSGNIQIKRINGFSSVLMKTSDDENLANATSTSS</sequence>
<dbReference type="Proteomes" id="UP000051638">
    <property type="component" value="Unassembled WGS sequence"/>
</dbReference>
<dbReference type="AlphaFoldDB" id="A0A0R2CTJ6"/>
<dbReference type="EMBL" id="AYYI01000087">
    <property type="protein sequence ID" value="KRM94688.1"/>
    <property type="molecule type" value="Genomic_DNA"/>
</dbReference>
<evidence type="ECO:0000313" key="2">
    <source>
        <dbReference type="EMBL" id="KRM94688.1"/>
    </source>
</evidence>
<dbReference type="Pfam" id="PF09648">
    <property type="entry name" value="YycI"/>
    <property type="match status" value="1"/>
</dbReference>
<dbReference type="PATRIC" id="fig|1423796.3.peg.267"/>
<name>A0A0R2CTJ6_9LACO</name>
<accession>A0A0R2CTJ6</accession>
<gene>
    <name evidence="2" type="ORF">FC24_GL000255</name>
</gene>
<evidence type="ECO:0000313" key="3">
    <source>
        <dbReference type="Proteomes" id="UP000051638"/>
    </source>
</evidence>
<keyword evidence="3" id="KW-1185">Reference proteome</keyword>
<dbReference type="Gene3D" id="2.40.128.690">
    <property type="entry name" value="YycH protein, domain 3-like"/>
    <property type="match status" value="1"/>
</dbReference>
<comment type="caution">
    <text evidence="2">The sequence shown here is derived from an EMBL/GenBank/DDBJ whole genome shotgun (WGS) entry which is preliminary data.</text>
</comment>